<evidence type="ECO:0000313" key="1">
    <source>
        <dbReference type="EMBL" id="GAH44823.1"/>
    </source>
</evidence>
<protein>
    <submittedName>
        <fullName evidence="1">Uncharacterized protein</fullName>
    </submittedName>
</protein>
<sequence>NKRESLLIAIRFVECFKIFKWIKVCLAYGSYNSVFRELRFLIDSITQAYYIDINHFNASLESKLEVLKGLSEYASFYGSGLIKKIRGLPNKQKLRDIFGELSNYVHASYEESKPFIEPTFKKDVIDSLKYNRYNETLLKRCIDKCIEVSNNIIEINEDFEKKYLKIIS</sequence>
<dbReference type="EMBL" id="BARU01011429">
    <property type="protein sequence ID" value="GAH44823.1"/>
    <property type="molecule type" value="Genomic_DNA"/>
</dbReference>
<organism evidence="1">
    <name type="scientific">marine sediment metagenome</name>
    <dbReference type="NCBI Taxonomy" id="412755"/>
    <lineage>
        <taxon>unclassified sequences</taxon>
        <taxon>metagenomes</taxon>
        <taxon>ecological metagenomes</taxon>
    </lineage>
</organism>
<gene>
    <name evidence="1" type="ORF">S03H2_21463</name>
</gene>
<dbReference type="AlphaFoldDB" id="X1HHN3"/>
<comment type="caution">
    <text evidence="1">The sequence shown here is derived from an EMBL/GenBank/DDBJ whole genome shotgun (WGS) entry which is preliminary data.</text>
</comment>
<proteinExistence type="predicted"/>
<accession>X1HHN3</accession>
<name>X1HHN3_9ZZZZ</name>
<reference evidence="1" key="1">
    <citation type="journal article" date="2014" name="Front. Microbiol.">
        <title>High frequency of phylogenetically diverse reductive dehalogenase-homologous genes in deep subseafloor sedimentary metagenomes.</title>
        <authorList>
            <person name="Kawai M."/>
            <person name="Futagami T."/>
            <person name="Toyoda A."/>
            <person name="Takaki Y."/>
            <person name="Nishi S."/>
            <person name="Hori S."/>
            <person name="Arai W."/>
            <person name="Tsubouchi T."/>
            <person name="Morono Y."/>
            <person name="Uchiyama I."/>
            <person name="Ito T."/>
            <person name="Fujiyama A."/>
            <person name="Inagaki F."/>
            <person name="Takami H."/>
        </authorList>
    </citation>
    <scope>NUCLEOTIDE SEQUENCE</scope>
    <source>
        <strain evidence="1">Expedition CK06-06</strain>
    </source>
</reference>
<feature type="non-terminal residue" evidence="1">
    <location>
        <position position="1"/>
    </location>
</feature>